<dbReference type="Proteomes" id="UP000594638">
    <property type="component" value="Unassembled WGS sequence"/>
</dbReference>
<dbReference type="AlphaFoldDB" id="A0A8S0R5H2"/>
<name>A0A8S0R5H2_OLEEU</name>
<protein>
    <submittedName>
        <fullName evidence="1">Uncharacterized protein</fullName>
    </submittedName>
</protein>
<feature type="non-terminal residue" evidence="1">
    <location>
        <position position="65"/>
    </location>
</feature>
<accession>A0A8S0R5H2</accession>
<proteinExistence type="predicted"/>
<evidence type="ECO:0000313" key="2">
    <source>
        <dbReference type="Proteomes" id="UP000594638"/>
    </source>
</evidence>
<comment type="caution">
    <text evidence="1">The sequence shown here is derived from an EMBL/GenBank/DDBJ whole genome shotgun (WGS) entry which is preliminary data.</text>
</comment>
<evidence type="ECO:0000313" key="1">
    <source>
        <dbReference type="EMBL" id="CAA2974195.1"/>
    </source>
</evidence>
<organism evidence="1 2">
    <name type="scientific">Olea europaea subsp. europaea</name>
    <dbReference type="NCBI Taxonomy" id="158383"/>
    <lineage>
        <taxon>Eukaryota</taxon>
        <taxon>Viridiplantae</taxon>
        <taxon>Streptophyta</taxon>
        <taxon>Embryophyta</taxon>
        <taxon>Tracheophyta</taxon>
        <taxon>Spermatophyta</taxon>
        <taxon>Magnoliopsida</taxon>
        <taxon>eudicotyledons</taxon>
        <taxon>Gunneridae</taxon>
        <taxon>Pentapetalae</taxon>
        <taxon>asterids</taxon>
        <taxon>lamiids</taxon>
        <taxon>Lamiales</taxon>
        <taxon>Oleaceae</taxon>
        <taxon>Oleeae</taxon>
        <taxon>Olea</taxon>
    </lineage>
</organism>
<reference evidence="1 2" key="1">
    <citation type="submission" date="2019-12" db="EMBL/GenBank/DDBJ databases">
        <authorList>
            <person name="Alioto T."/>
            <person name="Alioto T."/>
            <person name="Gomez Garrido J."/>
        </authorList>
    </citation>
    <scope>NUCLEOTIDE SEQUENCE [LARGE SCALE GENOMIC DNA]</scope>
</reference>
<keyword evidence="2" id="KW-1185">Reference proteome</keyword>
<dbReference type="Gramene" id="OE9A068648T1">
    <property type="protein sequence ID" value="OE9A068648C1"/>
    <property type="gene ID" value="OE9A068648"/>
</dbReference>
<sequence>MLRFKGTKAIFEQNHCKNYRSNHYTTTSAAATSTVKPPLTPQKNTQIATTKLRFEGTQAIFEQSH</sequence>
<dbReference type="EMBL" id="CACTIH010002155">
    <property type="protein sequence ID" value="CAA2974195.1"/>
    <property type="molecule type" value="Genomic_DNA"/>
</dbReference>
<gene>
    <name evidence="1" type="ORF">OLEA9_A068648</name>
</gene>